<protein>
    <submittedName>
        <fullName evidence="14">Ion transporter</fullName>
    </submittedName>
</protein>
<evidence type="ECO:0000313" key="15">
    <source>
        <dbReference type="Proteomes" id="UP001259659"/>
    </source>
</evidence>
<proteinExistence type="predicted"/>
<keyword evidence="10" id="KW-0407">Ion channel</keyword>
<keyword evidence="5" id="KW-0631">Potassium channel</keyword>
<evidence type="ECO:0000256" key="3">
    <source>
        <dbReference type="ARBA" id="ARBA00022538"/>
    </source>
</evidence>
<gene>
    <name evidence="14" type="ORF">NDI56_06905</name>
</gene>
<dbReference type="Gene3D" id="1.10.287.70">
    <property type="match status" value="1"/>
</dbReference>
<evidence type="ECO:0000256" key="11">
    <source>
        <dbReference type="SAM" id="MobiDB-lite"/>
    </source>
</evidence>
<reference evidence="14 15" key="1">
    <citation type="submission" date="2022-06" db="EMBL/GenBank/DDBJ databases">
        <title>Haloarcula sp. a new haloarchaeum isolate from saline soil.</title>
        <authorList>
            <person name="Strakova D."/>
            <person name="Galisteo C."/>
            <person name="Sanchez-Porro C."/>
            <person name="Ventosa A."/>
        </authorList>
    </citation>
    <scope>NUCLEOTIDE SEQUENCE [LARGE SCALE GENOMIC DNA]</scope>
    <source>
        <strain evidence="14 15">S1CR25-12</strain>
    </source>
</reference>
<evidence type="ECO:0000256" key="6">
    <source>
        <dbReference type="ARBA" id="ARBA00022958"/>
    </source>
</evidence>
<comment type="subcellular location">
    <subcellularLocation>
        <location evidence="1">Membrane</location>
        <topology evidence="1">Multi-pass membrane protein</topology>
    </subcellularLocation>
</comment>
<evidence type="ECO:0000256" key="2">
    <source>
        <dbReference type="ARBA" id="ARBA00022448"/>
    </source>
</evidence>
<name>A0ABU2FA55_9EURY</name>
<keyword evidence="2" id="KW-0813">Transport</keyword>
<feature type="transmembrane region" description="Helical" evidence="12">
    <location>
        <begin position="24"/>
        <end position="46"/>
    </location>
</feature>
<keyword evidence="3" id="KW-0633">Potassium transport</keyword>
<dbReference type="PRINTS" id="PR00169">
    <property type="entry name" value="KCHANNEL"/>
</dbReference>
<feature type="domain" description="Ion transport" evidence="13">
    <location>
        <begin position="33"/>
        <end position="166"/>
    </location>
</feature>
<accession>A0ABU2FA55</accession>
<dbReference type="SUPFAM" id="SSF81324">
    <property type="entry name" value="Voltage-gated potassium channels"/>
    <property type="match status" value="1"/>
</dbReference>
<dbReference type="PANTHER" id="PTHR11537:SF254">
    <property type="entry name" value="POTASSIUM VOLTAGE-GATED CHANNEL PROTEIN SHAB"/>
    <property type="match status" value="1"/>
</dbReference>
<feature type="region of interest" description="Disordered" evidence="11">
    <location>
        <begin position="170"/>
        <end position="206"/>
    </location>
</feature>
<feature type="transmembrane region" description="Helical" evidence="12">
    <location>
        <begin position="99"/>
        <end position="124"/>
    </location>
</feature>
<evidence type="ECO:0000256" key="5">
    <source>
        <dbReference type="ARBA" id="ARBA00022826"/>
    </source>
</evidence>
<keyword evidence="9 12" id="KW-0472">Membrane</keyword>
<dbReference type="Proteomes" id="UP001259659">
    <property type="component" value="Unassembled WGS sequence"/>
</dbReference>
<keyword evidence="4 12" id="KW-0812">Transmembrane</keyword>
<dbReference type="PANTHER" id="PTHR11537">
    <property type="entry name" value="VOLTAGE-GATED POTASSIUM CHANNEL"/>
    <property type="match status" value="1"/>
</dbReference>
<keyword evidence="6" id="KW-0630">Potassium</keyword>
<evidence type="ECO:0000256" key="9">
    <source>
        <dbReference type="ARBA" id="ARBA00023136"/>
    </source>
</evidence>
<dbReference type="InterPro" id="IPR028325">
    <property type="entry name" value="VG_K_chnl"/>
</dbReference>
<evidence type="ECO:0000259" key="13">
    <source>
        <dbReference type="Pfam" id="PF00520"/>
    </source>
</evidence>
<dbReference type="Pfam" id="PF00520">
    <property type="entry name" value="Ion_trans"/>
    <property type="match status" value="1"/>
</dbReference>
<evidence type="ECO:0000313" key="14">
    <source>
        <dbReference type="EMBL" id="MDS0259119.1"/>
    </source>
</evidence>
<keyword evidence="7 12" id="KW-1133">Transmembrane helix</keyword>
<keyword evidence="8" id="KW-0406">Ion transport</keyword>
<evidence type="ECO:0000256" key="7">
    <source>
        <dbReference type="ARBA" id="ARBA00022989"/>
    </source>
</evidence>
<feature type="transmembrane region" description="Helical" evidence="12">
    <location>
        <begin position="58"/>
        <end position="79"/>
    </location>
</feature>
<evidence type="ECO:0000256" key="12">
    <source>
        <dbReference type="SAM" id="Phobius"/>
    </source>
</evidence>
<evidence type="ECO:0000256" key="10">
    <source>
        <dbReference type="ARBA" id="ARBA00023303"/>
    </source>
</evidence>
<organism evidence="14 15">
    <name type="scientific">Haloarcula saliterrae</name>
    <dbReference type="NCBI Taxonomy" id="2950534"/>
    <lineage>
        <taxon>Archaea</taxon>
        <taxon>Methanobacteriati</taxon>
        <taxon>Methanobacteriota</taxon>
        <taxon>Stenosarchaea group</taxon>
        <taxon>Halobacteria</taxon>
        <taxon>Halobacteriales</taxon>
        <taxon>Haloarculaceae</taxon>
        <taxon>Haloarcula</taxon>
    </lineage>
</organism>
<dbReference type="InterPro" id="IPR005821">
    <property type="entry name" value="Ion_trans_dom"/>
</dbReference>
<evidence type="ECO:0000256" key="4">
    <source>
        <dbReference type="ARBA" id="ARBA00022692"/>
    </source>
</evidence>
<comment type="caution">
    <text evidence="14">The sequence shown here is derived from an EMBL/GenBank/DDBJ whole genome shotgun (WGS) entry which is preliminary data.</text>
</comment>
<evidence type="ECO:0000256" key="1">
    <source>
        <dbReference type="ARBA" id="ARBA00004141"/>
    </source>
</evidence>
<sequence length="206" mass="22368">MADSSEKGDFRQQVRFYLLDHQTALGKAVDIGLLALNLVFVAVYVAQTYPVSAGTAALLWRLEVAIGVVFAVEYALRLYGATDRLAEALNGYTVVDLVAILPTFVLVVLPVTAVPFNVGFLRVLRVIRVLRFYRFTDDAEFFFGTIDDNTLRAMKLLLTVLVLFFVSSGCSTASSTPPTPASRTSVTPSTTSSSPSRRSASAISFP</sequence>
<keyword evidence="15" id="KW-1185">Reference proteome</keyword>
<dbReference type="EMBL" id="JAMQON010000001">
    <property type="protein sequence ID" value="MDS0259119.1"/>
    <property type="molecule type" value="Genomic_DNA"/>
</dbReference>
<evidence type="ECO:0000256" key="8">
    <source>
        <dbReference type="ARBA" id="ARBA00023065"/>
    </source>
</evidence>